<organism evidence="3 4">
    <name type="scientific">Bimuria novae-zelandiae CBS 107.79</name>
    <dbReference type="NCBI Taxonomy" id="1447943"/>
    <lineage>
        <taxon>Eukaryota</taxon>
        <taxon>Fungi</taxon>
        <taxon>Dikarya</taxon>
        <taxon>Ascomycota</taxon>
        <taxon>Pezizomycotina</taxon>
        <taxon>Dothideomycetes</taxon>
        <taxon>Pleosporomycetidae</taxon>
        <taxon>Pleosporales</taxon>
        <taxon>Massarineae</taxon>
        <taxon>Didymosphaeriaceae</taxon>
        <taxon>Bimuria</taxon>
    </lineage>
</organism>
<evidence type="ECO:0000313" key="3">
    <source>
        <dbReference type="EMBL" id="KAF1969865.1"/>
    </source>
</evidence>
<keyword evidence="1" id="KW-0040">ANK repeat</keyword>
<dbReference type="EMBL" id="ML976705">
    <property type="protein sequence ID" value="KAF1969865.1"/>
    <property type="molecule type" value="Genomic_DNA"/>
</dbReference>
<feature type="compositionally biased region" description="Pro residues" evidence="2">
    <location>
        <begin position="19"/>
        <end position="34"/>
    </location>
</feature>
<feature type="compositionally biased region" description="Polar residues" evidence="2">
    <location>
        <begin position="77"/>
        <end position="105"/>
    </location>
</feature>
<dbReference type="PROSITE" id="PS50297">
    <property type="entry name" value="ANK_REP_REGION"/>
    <property type="match status" value="1"/>
</dbReference>
<dbReference type="Proteomes" id="UP000800036">
    <property type="component" value="Unassembled WGS sequence"/>
</dbReference>
<keyword evidence="4" id="KW-1185">Reference proteome</keyword>
<evidence type="ECO:0000256" key="2">
    <source>
        <dbReference type="SAM" id="MobiDB-lite"/>
    </source>
</evidence>
<evidence type="ECO:0000256" key="1">
    <source>
        <dbReference type="PROSITE-ProRule" id="PRU00023"/>
    </source>
</evidence>
<feature type="compositionally biased region" description="Low complexity" evidence="2">
    <location>
        <begin position="106"/>
        <end position="124"/>
    </location>
</feature>
<dbReference type="Gene3D" id="1.25.40.20">
    <property type="entry name" value="Ankyrin repeat-containing domain"/>
    <property type="match status" value="1"/>
</dbReference>
<evidence type="ECO:0000313" key="4">
    <source>
        <dbReference type="Proteomes" id="UP000800036"/>
    </source>
</evidence>
<dbReference type="InterPro" id="IPR036770">
    <property type="entry name" value="Ankyrin_rpt-contain_sf"/>
</dbReference>
<gene>
    <name evidence="3" type="ORF">BU23DRAFT_231304</name>
</gene>
<dbReference type="PROSITE" id="PS50088">
    <property type="entry name" value="ANK_REPEAT"/>
    <property type="match status" value="1"/>
</dbReference>
<dbReference type="OrthoDB" id="6781668at2759"/>
<sequence length="271" mass="29958">MLSACASLILLRRQNPLRQPMPPDGSLGPLPPIPSSDSWEDVRAYIEQPSQRSRPPGGSVESNELIDTMYEIWSSLQGTESENSQPSPIATSSSTLRLTPDASTPSLRDSISSASISTISSTRSMQSRSSSSSLLTLVDPKRYVKKFMAAVNVGDTAKLPRLRAYVDAQVLDEALLLVTKDITIRCDPASMARFLLFAGASRLHTDQSSHDRTLVIWAIITGRLDLVRLYLDRQDGVGWELLEKRDRGEDSTPLMWAVRLGRNTIVEYLIN</sequence>
<feature type="repeat" description="ANK" evidence="1">
    <location>
        <begin position="249"/>
        <end position="271"/>
    </location>
</feature>
<feature type="region of interest" description="Disordered" evidence="2">
    <location>
        <begin position="16"/>
        <end position="38"/>
    </location>
</feature>
<reference evidence="3" key="1">
    <citation type="journal article" date="2020" name="Stud. Mycol.">
        <title>101 Dothideomycetes genomes: a test case for predicting lifestyles and emergence of pathogens.</title>
        <authorList>
            <person name="Haridas S."/>
            <person name="Albert R."/>
            <person name="Binder M."/>
            <person name="Bloem J."/>
            <person name="Labutti K."/>
            <person name="Salamov A."/>
            <person name="Andreopoulos B."/>
            <person name="Baker S."/>
            <person name="Barry K."/>
            <person name="Bills G."/>
            <person name="Bluhm B."/>
            <person name="Cannon C."/>
            <person name="Castanera R."/>
            <person name="Culley D."/>
            <person name="Daum C."/>
            <person name="Ezra D."/>
            <person name="Gonzalez J."/>
            <person name="Henrissat B."/>
            <person name="Kuo A."/>
            <person name="Liang C."/>
            <person name="Lipzen A."/>
            <person name="Lutzoni F."/>
            <person name="Magnuson J."/>
            <person name="Mondo S."/>
            <person name="Nolan M."/>
            <person name="Ohm R."/>
            <person name="Pangilinan J."/>
            <person name="Park H.-J."/>
            <person name="Ramirez L."/>
            <person name="Alfaro M."/>
            <person name="Sun H."/>
            <person name="Tritt A."/>
            <person name="Yoshinaga Y."/>
            <person name="Zwiers L.-H."/>
            <person name="Turgeon B."/>
            <person name="Goodwin S."/>
            <person name="Spatafora J."/>
            <person name="Crous P."/>
            <person name="Grigoriev I."/>
        </authorList>
    </citation>
    <scope>NUCLEOTIDE SEQUENCE</scope>
    <source>
        <strain evidence="3">CBS 107.79</strain>
    </source>
</reference>
<name>A0A6A5UYH4_9PLEO</name>
<feature type="region of interest" description="Disordered" evidence="2">
    <location>
        <begin position="77"/>
        <end position="124"/>
    </location>
</feature>
<dbReference type="AlphaFoldDB" id="A0A6A5UYH4"/>
<dbReference type="SUPFAM" id="SSF48403">
    <property type="entry name" value="Ankyrin repeat"/>
    <property type="match status" value="1"/>
</dbReference>
<protein>
    <submittedName>
        <fullName evidence="3">Uncharacterized protein</fullName>
    </submittedName>
</protein>
<dbReference type="InterPro" id="IPR002110">
    <property type="entry name" value="Ankyrin_rpt"/>
</dbReference>
<proteinExistence type="predicted"/>
<dbReference type="Pfam" id="PF12796">
    <property type="entry name" value="Ank_2"/>
    <property type="match status" value="1"/>
</dbReference>
<accession>A0A6A5UYH4</accession>